<gene>
    <name evidence="3" type="primary">5</name>
    <name evidence="3" type="ORF">PBI_GOODMAN_5</name>
</gene>
<feature type="region of interest" description="Disordered" evidence="1">
    <location>
        <begin position="368"/>
        <end position="391"/>
    </location>
</feature>
<dbReference type="GO" id="GO:0005198">
    <property type="term" value="F:structural molecule activity"/>
    <property type="evidence" value="ECO:0007669"/>
    <property type="project" value="InterPro"/>
</dbReference>
<feature type="domain" description="ADP ribosyltransferase" evidence="2">
    <location>
        <begin position="792"/>
        <end position="951"/>
    </location>
</feature>
<keyword evidence="4" id="KW-1185">Reference proteome</keyword>
<dbReference type="GO" id="GO:0008233">
    <property type="term" value="F:peptidase activity"/>
    <property type="evidence" value="ECO:0007669"/>
    <property type="project" value="UniProtKB-KW"/>
</dbReference>
<evidence type="ECO:0000313" key="3">
    <source>
        <dbReference type="EMBL" id="AYQ99461.1"/>
    </source>
</evidence>
<dbReference type="InterPro" id="IPR003540">
    <property type="entry name" value="ADP-ribosyltransferase"/>
</dbReference>
<keyword evidence="3" id="KW-0378">Hydrolase</keyword>
<dbReference type="InterPro" id="IPR009319">
    <property type="entry name" value="Phage_A118_VSP1"/>
</dbReference>
<feature type="compositionally biased region" description="Polar residues" evidence="1">
    <location>
        <begin position="828"/>
        <end position="839"/>
    </location>
</feature>
<feature type="region of interest" description="Disordered" evidence="1">
    <location>
        <begin position="606"/>
        <end position="657"/>
    </location>
</feature>
<evidence type="ECO:0000259" key="2">
    <source>
        <dbReference type="Pfam" id="PF03496"/>
    </source>
</evidence>
<dbReference type="KEGG" id="vg:55007142"/>
<dbReference type="PROSITE" id="PS51996">
    <property type="entry name" value="TR_MART"/>
    <property type="match status" value="1"/>
</dbReference>
<protein>
    <submittedName>
        <fullName evidence="3">Capsid maturation protease</fullName>
    </submittedName>
</protein>
<reference evidence="3 4" key="1">
    <citation type="submission" date="2018-10" db="EMBL/GenBank/DDBJ databases">
        <authorList>
            <person name="Garlena R.A."/>
            <person name="Russell D.A."/>
            <person name="Pope W.H."/>
            <person name="Jacobs-Sera D."/>
            <person name="Hatfull G.F."/>
        </authorList>
    </citation>
    <scope>NUCLEOTIDE SEQUENCE [LARGE SCALE GENOMIC DNA]</scope>
</reference>
<dbReference type="SUPFAM" id="SSF56399">
    <property type="entry name" value="ADP-ribosylation"/>
    <property type="match status" value="1"/>
</dbReference>
<feature type="region of interest" description="Disordered" evidence="1">
    <location>
        <begin position="294"/>
        <end position="315"/>
    </location>
</feature>
<name>A0A3G3LZ83_9CAUD</name>
<accession>A0A3G3LZ83</accession>
<dbReference type="GO" id="GO:0006508">
    <property type="term" value="P:proteolysis"/>
    <property type="evidence" value="ECO:0007669"/>
    <property type="project" value="UniProtKB-KW"/>
</dbReference>
<sequence>MPVSPTPDESYYWEIAQAYQQAELEILSQIRDRLDKGQALSDQEWLTSRLAEVQVMRRDATKTLAGVNQSMASKISGSFGNAYKDGEISALKDTAAYLPQKPSAVSSRARQNAVAAIARGNTQKIAGVLPGMLRQMEDDYKSVVKTAVKSVAAGGTNDRRKATAQALQQAYGKGLKTGPGGKMNLPDYVTMAVRTGTANAMIQGHLDTLGENGLDLVMIYPGPRHCERCDAWANRPLYRTSGKAGVHLFDSAVSVKKVKVDVAGSLEEAKAAGWGHPNCRCNVGAFLPGVTPIQNPRPKWDEKGYEAQQNQRGMERKIREWKTREALAMDPAERTAAHNKVTSWQALLRSHLEANPFLKRKSINEQITGQTGPATVTKPKLTPPKAPQGPSVAQQIADIDAQIAKIGAKKHVTEGDYTVAAQLKKDKQKLVDSMTDSEVGKLVTEPTPKPSAKPATNTTPPDSTFDVWLKGFIQDHPAWNGAGWHQKITDPNASWLDKHMLLTQNYSKNLITWEEYNAGIDALGKSAPKVAAADPIPPKATAKPAPTGQTFEQWVNSAASSPKDFGGQAVIKNLKLAFEENDFKYVKDMHDFGYLSKAQFDAAKKAWDNAHPSPKPSPEPAKVSPVSPKPSPVPPDTPSHPYSWDGKAKPTAPKEPVMPATPYGRIADEWINEAKAKYEAFAPGKKLENSNNWNYFDKVVKNKDAQALQYLLDNQYVDVAMVNKIRDAWATGDKLTPAQAKKYKADMDKYGQDQAKYKADLAAWKTANGVTSSSKGFEGAVRHTTNQAGVDWANKNLKVASGDQRAAIQRYTGSSYTPWNESLRENNAKTPPTKGNYQKATRDADAAMAPTPTDLIVHRGTTFHELSGTGANMPPPAPTSLIGKTYTNPGYMSTSVGKEAAFSGKPVQMEILVPEGYGTSWAMPYSNFASGRELLLSRHSTLYIHDVYEDGGRWRVIAEIVPDGEDASVWTPSPPKRP</sequence>
<dbReference type="RefSeq" id="YP_009815909.1">
    <property type="nucleotide sequence ID" value="NC_048101.1"/>
</dbReference>
<dbReference type="GeneID" id="55007142"/>
<keyword evidence="3" id="KW-0645">Protease</keyword>
<organism evidence="3 4">
    <name type="scientific">Microbacterium phage Goodman</name>
    <dbReference type="NCBI Taxonomy" id="2484206"/>
    <lineage>
        <taxon>Viruses</taxon>
        <taxon>Duplodnaviria</taxon>
        <taxon>Heunggongvirae</taxon>
        <taxon>Uroviricota</taxon>
        <taxon>Caudoviricetes</taxon>
        <taxon>Goodmanvirus</taxon>
        <taxon>Goodmanvirus goodman</taxon>
    </lineage>
</organism>
<dbReference type="Gene3D" id="3.90.176.10">
    <property type="entry name" value="Toxin ADP-ribosyltransferase, Chain A, domain 1"/>
    <property type="match status" value="1"/>
</dbReference>
<evidence type="ECO:0000313" key="4">
    <source>
        <dbReference type="Proteomes" id="UP000279037"/>
    </source>
</evidence>
<dbReference type="GO" id="GO:0005576">
    <property type="term" value="C:extracellular region"/>
    <property type="evidence" value="ECO:0007669"/>
    <property type="project" value="InterPro"/>
</dbReference>
<evidence type="ECO:0000256" key="1">
    <source>
        <dbReference type="SAM" id="MobiDB-lite"/>
    </source>
</evidence>
<feature type="compositionally biased region" description="Pro residues" evidence="1">
    <location>
        <begin position="627"/>
        <end position="638"/>
    </location>
</feature>
<dbReference type="EMBL" id="MK016495">
    <property type="protein sequence ID" value="AYQ99461.1"/>
    <property type="molecule type" value="Genomic_DNA"/>
</dbReference>
<proteinExistence type="predicted"/>
<dbReference type="Pfam" id="PF03496">
    <property type="entry name" value="ADPrib_exo_Tox"/>
    <property type="match status" value="1"/>
</dbReference>
<feature type="region of interest" description="Disordered" evidence="1">
    <location>
        <begin position="819"/>
        <end position="843"/>
    </location>
</feature>
<feature type="region of interest" description="Disordered" evidence="1">
    <location>
        <begin position="441"/>
        <end position="463"/>
    </location>
</feature>
<dbReference type="Proteomes" id="UP000279037">
    <property type="component" value="Segment"/>
</dbReference>
<dbReference type="Pfam" id="PF06152">
    <property type="entry name" value="Phage_min_cap2"/>
    <property type="match status" value="1"/>
</dbReference>